<dbReference type="EMBL" id="JAUSWL010000009">
    <property type="protein sequence ID" value="MDQ0545484.1"/>
    <property type="molecule type" value="Genomic_DNA"/>
</dbReference>
<name>A0AAJ1TVC8_9HYPH</name>
<reference evidence="1" key="1">
    <citation type="submission" date="2023-07" db="EMBL/GenBank/DDBJ databases">
        <title>Genomic Encyclopedia of Type Strains, Phase IV (KMG-IV): sequencing the most valuable type-strain genomes for metagenomic binning, comparative biology and taxonomic classification.</title>
        <authorList>
            <person name="Goeker M."/>
        </authorList>
    </citation>
    <scope>NUCLEOTIDE SEQUENCE</scope>
    <source>
        <strain evidence="1">DSM 19569</strain>
    </source>
</reference>
<gene>
    <name evidence="1" type="ORF">QO001_004428</name>
</gene>
<evidence type="ECO:0000313" key="2">
    <source>
        <dbReference type="Proteomes" id="UP001223420"/>
    </source>
</evidence>
<comment type="caution">
    <text evidence="1">The sequence shown here is derived from an EMBL/GenBank/DDBJ whole genome shotgun (WGS) entry which is preliminary data.</text>
</comment>
<dbReference type="RefSeq" id="WP_230367200.1">
    <property type="nucleotide sequence ID" value="NZ_JAJALK010000010.1"/>
</dbReference>
<organism evidence="1 2">
    <name type="scientific">Methylobacterium brachiatum</name>
    <dbReference type="NCBI Taxonomy" id="269660"/>
    <lineage>
        <taxon>Bacteria</taxon>
        <taxon>Pseudomonadati</taxon>
        <taxon>Pseudomonadota</taxon>
        <taxon>Alphaproteobacteria</taxon>
        <taxon>Hyphomicrobiales</taxon>
        <taxon>Methylobacteriaceae</taxon>
        <taxon>Methylobacterium</taxon>
    </lineage>
</organism>
<sequence>MTGIRNAAAARLSERLHGFRSLGDNCEFGFVQRYGGVEPSGLLRFSYTPMEDLIRGLRCGFADFGAPGDLRIAVSAGGTYYCHSVAYNIWANTGHPAGSIDPEVLVEREYGRLAHLKRKMLDDLADGSKILVRKLGRDTPDSEFERLAEAVWAHGPSTLLRVTAAGPDWPPEPARRVADRVIAGQVRRFAPTEQAWEVDLEPWIHLIDSAYALAHDQAPTDLGAGAFADALTLPSGLRRHAGRHRTPALSAYTRAVDPADLGTDRAYVFSTWVWIPEAFGGERVFAVAGHGRLGWRDADLSRRDCWQRVWAAGRMRPGVDREPVGLGMIGTRQDQFWSFGARFHQGPIPEEGAAPTVRMPPARFPGGRLFGWLRSKLP</sequence>
<dbReference type="AlphaFoldDB" id="A0AAJ1TVC8"/>
<accession>A0AAJ1TVC8</accession>
<evidence type="ECO:0000313" key="1">
    <source>
        <dbReference type="EMBL" id="MDQ0545484.1"/>
    </source>
</evidence>
<dbReference type="Proteomes" id="UP001223420">
    <property type="component" value="Unassembled WGS sequence"/>
</dbReference>
<protein>
    <submittedName>
        <fullName evidence="1">Uncharacterized protein</fullName>
    </submittedName>
</protein>
<proteinExistence type="predicted"/>